<gene>
    <name evidence="2" type="ORF">F6B42_04765</name>
</gene>
<dbReference type="InterPro" id="IPR047697">
    <property type="entry name" value="AztD-like"/>
</dbReference>
<dbReference type="Proteomes" id="UP000327039">
    <property type="component" value="Unassembled WGS sequence"/>
</dbReference>
<dbReference type="Gene3D" id="2.130.10.10">
    <property type="entry name" value="YVTN repeat-like/Quinoprotein amine dehydrogenase"/>
    <property type="match status" value="1"/>
</dbReference>
<feature type="signal peptide" evidence="1">
    <location>
        <begin position="1"/>
        <end position="25"/>
    </location>
</feature>
<dbReference type="NCBIfam" id="NF038015">
    <property type="entry name" value="AztD"/>
    <property type="match status" value="1"/>
</dbReference>
<evidence type="ECO:0000256" key="1">
    <source>
        <dbReference type="SAM" id="SignalP"/>
    </source>
</evidence>
<evidence type="ECO:0000313" key="2">
    <source>
        <dbReference type="EMBL" id="KAA9089774.1"/>
    </source>
</evidence>
<organism evidence="2 3">
    <name type="scientific">Microbacterium radiodurans</name>
    <dbReference type="NCBI Taxonomy" id="661398"/>
    <lineage>
        <taxon>Bacteria</taxon>
        <taxon>Bacillati</taxon>
        <taxon>Actinomycetota</taxon>
        <taxon>Actinomycetes</taxon>
        <taxon>Micrococcales</taxon>
        <taxon>Microbacteriaceae</taxon>
        <taxon>Microbacterium</taxon>
    </lineage>
</organism>
<dbReference type="OrthoDB" id="3250815at2"/>
<dbReference type="SUPFAM" id="SSF50969">
    <property type="entry name" value="YVTN repeat-like/Quinoprotein amine dehydrogenase"/>
    <property type="match status" value="1"/>
</dbReference>
<keyword evidence="3" id="KW-1185">Reference proteome</keyword>
<feature type="chain" id="PRO_5023929428" description="PQQ-binding-like beta-propeller repeat protein" evidence="1">
    <location>
        <begin position="26"/>
        <end position="397"/>
    </location>
</feature>
<dbReference type="PROSITE" id="PS51257">
    <property type="entry name" value="PROKAR_LIPOPROTEIN"/>
    <property type="match status" value="1"/>
</dbReference>
<dbReference type="EMBL" id="VYRZ01000001">
    <property type="protein sequence ID" value="KAA9089774.1"/>
    <property type="molecule type" value="Genomic_DNA"/>
</dbReference>
<reference evidence="3" key="1">
    <citation type="submission" date="2019-09" db="EMBL/GenBank/DDBJ databases">
        <title>Mumia zhuanghuii sp. nov. isolated from the intestinal contents of plateau pika (Ochotona curzoniae) in the Qinghai-Tibet plateau of China.</title>
        <authorList>
            <person name="Tian Z."/>
        </authorList>
    </citation>
    <scope>NUCLEOTIDE SEQUENCE [LARGE SCALE GENOMIC DNA]</scope>
    <source>
        <strain evidence="3">DSM 25564</strain>
    </source>
</reference>
<comment type="caution">
    <text evidence="2">The sequence shown here is derived from an EMBL/GenBank/DDBJ whole genome shotgun (WGS) entry which is preliminary data.</text>
</comment>
<name>A0A5J5IUG6_9MICO</name>
<dbReference type="RefSeq" id="WP_150418405.1">
    <property type="nucleotide sequence ID" value="NZ_VYRZ01000001.1"/>
</dbReference>
<dbReference type="InterPro" id="IPR015943">
    <property type="entry name" value="WD40/YVTN_repeat-like_dom_sf"/>
</dbReference>
<accession>A0A5J5IUG6</accession>
<dbReference type="AlphaFoldDB" id="A0A5J5IUG6"/>
<proteinExistence type="predicted"/>
<evidence type="ECO:0008006" key="4">
    <source>
        <dbReference type="Google" id="ProtNLM"/>
    </source>
</evidence>
<evidence type="ECO:0000313" key="3">
    <source>
        <dbReference type="Proteomes" id="UP000327039"/>
    </source>
</evidence>
<protein>
    <recommendedName>
        <fullName evidence="4">PQQ-binding-like beta-propeller repeat protein</fullName>
    </recommendedName>
</protein>
<keyword evidence="1" id="KW-0732">Signal</keyword>
<sequence>MNRTVRISALVGVAALALAGCSSTAAPGGASTSPSGDAAAETASVDGARVAIGYEGGVLVLGGDELEVLGDFDSEDFIRLNSAGDGRHIMVTTSAGFQLLDVRQPELTDLVVPAATAGHVVVHGDTTVLYDDATSDTTIFDTAELASLDGSLPESEVIPGVEAHHGVSVELEDGTLLTTVGGEAGRTGIRVLDADRTEIATNADCPGVHGEGTAEGERVVFGCENGALIYDGGEITKVTSPDAYGRIGNAYVSEESPLVVMDYKDDPDAEGYLLRNIALVDTASKTLEKVALPAGVEYTFRGVARGPAGEAVLIGTDGSLHWIDPADGSITKSLPVIDAWEGPAEWQAAHPAVKVAGDIAYVTNPADSEIVAVDLTTGEIAQTVKLPHVPNEIAAIS</sequence>
<dbReference type="InterPro" id="IPR011044">
    <property type="entry name" value="Quino_amine_DH_bsu"/>
</dbReference>